<organism evidence="3 4">
    <name type="scientific">Sphaerotilus microaerophilus</name>
    <dbReference type="NCBI Taxonomy" id="2914710"/>
    <lineage>
        <taxon>Bacteria</taxon>
        <taxon>Pseudomonadati</taxon>
        <taxon>Pseudomonadota</taxon>
        <taxon>Betaproteobacteria</taxon>
        <taxon>Burkholderiales</taxon>
        <taxon>Sphaerotilaceae</taxon>
        <taxon>Sphaerotilus</taxon>
    </lineage>
</organism>
<reference evidence="3" key="1">
    <citation type="submission" date="2022-04" db="EMBL/GenBank/DDBJ databases">
        <title>Whole genome sequence of Sphaerotilus sp. FB-5.</title>
        <authorList>
            <person name="Takeda M."/>
            <person name="Narihara S."/>
            <person name="Akimoto M."/>
            <person name="Akimoto R."/>
            <person name="Nishiyashiki S."/>
            <person name="Murakami T."/>
        </authorList>
    </citation>
    <scope>NUCLEOTIDE SEQUENCE</scope>
    <source>
        <strain evidence="3">FB-5</strain>
    </source>
</reference>
<dbReference type="PANTHER" id="PTHR23028:SF131">
    <property type="entry name" value="BLR2367 PROTEIN"/>
    <property type="match status" value="1"/>
</dbReference>
<feature type="transmembrane region" description="Helical" evidence="1">
    <location>
        <begin position="315"/>
        <end position="335"/>
    </location>
</feature>
<evidence type="ECO:0000259" key="2">
    <source>
        <dbReference type="Pfam" id="PF01757"/>
    </source>
</evidence>
<keyword evidence="1" id="KW-0472">Membrane</keyword>
<name>A0ABM7YQM4_9BURK</name>
<feature type="transmembrane region" description="Helical" evidence="1">
    <location>
        <begin position="165"/>
        <end position="183"/>
    </location>
</feature>
<dbReference type="GO" id="GO:0016746">
    <property type="term" value="F:acyltransferase activity"/>
    <property type="evidence" value="ECO:0007669"/>
    <property type="project" value="UniProtKB-KW"/>
</dbReference>
<accession>A0ABM7YQM4</accession>
<feature type="transmembrane region" description="Helical" evidence="1">
    <location>
        <begin position="42"/>
        <end position="65"/>
    </location>
</feature>
<protein>
    <submittedName>
        <fullName evidence="3">Acyltransferase</fullName>
    </submittedName>
</protein>
<gene>
    <name evidence="3" type="ORF">CATMQ487_38110</name>
</gene>
<keyword evidence="1" id="KW-1133">Transmembrane helix</keyword>
<keyword evidence="3" id="KW-0012">Acyltransferase</keyword>
<evidence type="ECO:0000313" key="4">
    <source>
        <dbReference type="Proteomes" id="UP001057498"/>
    </source>
</evidence>
<dbReference type="PANTHER" id="PTHR23028">
    <property type="entry name" value="ACETYLTRANSFERASE"/>
    <property type="match status" value="1"/>
</dbReference>
<feature type="domain" description="Acyltransferase 3" evidence="2">
    <location>
        <begin position="6"/>
        <end position="334"/>
    </location>
</feature>
<feature type="transmembrane region" description="Helical" evidence="1">
    <location>
        <begin position="289"/>
        <end position="309"/>
    </location>
</feature>
<feature type="transmembrane region" description="Helical" evidence="1">
    <location>
        <begin position="86"/>
        <end position="107"/>
    </location>
</feature>
<keyword evidence="1" id="KW-0812">Transmembrane</keyword>
<keyword evidence="3" id="KW-0808">Transferase</keyword>
<dbReference type="InterPro" id="IPR002656">
    <property type="entry name" value="Acyl_transf_3_dom"/>
</dbReference>
<sequence length="359" mass="39985">MFQTIQASRGIAALLVVLFHVGITLSKDKYFGEVAETIDRIFSFGGRAGVAFFFVLSGFIISHVHHADLGRPDRFMPYLRKRIKRIYPIYLFVFLAVFGSALAIPSLRDTVPHDPLVILKSILLLPQDKLVVGRTGAPVLDVAWTLQYEMVFYLAFGAAILYRRLFWLVAALFAANYFLQFFADPYEFPRRFFTHHLIFLFLFGVAAAALVRSKWVVPQPGAVVLAGTLAFCGVAAWAVVVVPGEGQPLFDIGYGAASFLLIVGLTAWERAHPRELPQWRYGGLGDASYALYLIHYPLVSALCKIAVRLLPKTEASAWVAFVLIVEICVLAGLLLHRFVEKPLVQGVFARRPVLQKQAA</sequence>
<dbReference type="RefSeq" id="WP_251970084.1">
    <property type="nucleotide sequence ID" value="NZ_AP025730.1"/>
</dbReference>
<feature type="transmembrane region" description="Helical" evidence="1">
    <location>
        <begin position="195"/>
        <end position="211"/>
    </location>
</feature>
<dbReference type="EMBL" id="AP025730">
    <property type="protein sequence ID" value="BDI06841.1"/>
    <property type="molecule type" value="Genomic_DNA"/>
</dbReference>
<dbReference type="Pfam" id="PF01757">
    <property type="entry name" value="Acyl_transf_3"/>
    <property type="match status" value="1"/>
</dbReference>
<evidence type="ECO:0000313" key="3">
    <source>
        <dbReference type="EMBL" id="BDI06841.1"/>
    </source>
</evidence>
<keyword evidence="4" id="KW-1185">Reference proteome</keyword>
<feature type="transmembrane region" description="Helical" evidence="1">
    <location>
        <begin position="249"/>
        <end position="268"/>
    </location>
</feature>
<feature type="transmembrane region" description="Helical" evidence="1">
    <location>
        <begin position="223"/>
        <end position="243"/>
    </location>
</feature>
<dbReference type="Proteomes" id="UP001057498">
    <property type="component" value="Chromosome"/>
</dbReference>
<dbReference type="InterPro" id="IPR050879">
    <property type="entry name" value="Acyltransferase_3"/>
</dbReference>
<proteinExistence type="predicted"/>
<evidence type="ECO:0000256" key="1">
    <source>
        <dbReference type="SAM" id="Phobius"/>
    </source>
</evidence>